<evidence type="ECO:0000313" key="4">
    <source>
        <dbReference type="Proteomes" id="UP000030678"/>
    </source>
</evidence>
<evidence type="ECO:0008006" key="5">
    <source>
        <dbReference type="Google" id="ProtNLM"/>
    </source>
</evidence>
<dbReference type="AlphaFoldDB" id="V9D105"/>
<evidence type="ECO:0000256" key="2">
    <source>
        <dbReference type="SAM" id="SignalP"/>
    </source>
</evidence>
<protein>
    <recommendedName>
        <fullName evidence="5">Apple domain-containing protein</fullName>
    </recommendedName>
</protein>
<evidence type="ECO:0000256" key="1">
    <source>
        <dbReference type="SAM" id="MobiDB-lite"/>
    </source>
</evidence>
<dbReference type="OrthoDB" id="4154355at2759"/>
<sequence length="373" mass="39214">MRVQTFSVVLSAITGTALAGWPGSDRGCDSGIYAKYQPLTNYEPAERYCSAHFPQPVVTVTVTATARGWFPWDKRAWGPLNPRDMLLQQLEQLPRNQQQIVCSCIDVPKTTTVTVGKPMTRRPNRPHATSSGPVTTTSGSTSFTLRTSTSSSYPSSTTLSKTTTLPSTSSTSSSSPATTSTTTTTKTATTTTPVTTTTTTTLETTTTTTTTSSLSTTTTTTTTSPSTSTTSPPTTTTTTTITPTTTTTTTTTTSATACPTDQATAPGGGCGGCTWTISCGQLVTATNNNPNWDIDPQPDYASCLRECDDNGFCAAFTYNAATGQCRQFLYGGDGDITLTPAPAWDSARFVEGSCTGFDCVAYQCPGENENCVD</sequence>
<dbReference type="GeneID" id="19987167"/>
<feature type="chain" id="PRO_5004774082" description="Apple domain-containing protein" evidence="2">
    <location>
        <begin position="20"/>
        <end position="373"/>
    </location>
</feature>
<evidence type="ECO:0000313" key="3">
    <source>
        <dbReference type="EMBL" id="ETI19662.1"/>
    </source>
</evidence>
<reference evidence="3 4" key="1">
    <citation type="submission" date="2013-03" db="EMBL/GenBank/DDBJ databases">
        <title>The Genome Sequence of Cladophialophora carrionii CBS 160.54.</title>
        <authorList>
            <consortium name="The Broad Institute Genomics Platform"/>
            <person name="Cuomo C."/>
            <person name="de Hoog S."/>
            <person name="Gorbushina A."/>
            <person name="Walker B."/>
            <person name="Young S.K."/>
            <person name="Zeng Q."/>
            <person name="Gargeya S."/>
            <person name="Fitzgerald M."/>
            <person name="Haas B."/>
            <person name="Abouelleil A."/>
            <person name="Allen A.W."/>
            <person name="Alvarado L."/>
            <person name="Arachchi H.M."/>
            <person name="Berlin A.M."/>
            <person name="Chapman S.B."/>
            <person name="Gainer-Dewar J."/>
            <person name="Goldberg J."/>
            <person name="Griggs A."/>
            <person name="Gujja S."/>
            <person name="Hansen M."/>
            <person name="Howarth C."/>
            <person name="Imamovic A."/>
            <person name="Ireland A."/>
            <person name="Larimer J."/>
            <person name="McCowan C."/>
            <person name="Murphy C."/>
            <person name="Pearson M."/>
            <person name="Poon T.W."/>
            <person name="Priest M."/>
            <person name="Roberts A."/>
            <person name="Saif S."/>
            <person name="Shea T."/>
            <person name="Sisk P."/>
            <person name="Sykes S."/>
            <person name="Wortman J."/>
            <person name="Nusbaum C."/>
            <person name="Birren B."/>
        </authorList>
    </citation>
    <scope>NUCLEOTIDE SEQUENCE [LARGE SCALE GENOMIC DNA]</scope>
    <source>
        <strain evidence="3 4">CBS 160.54</strain>
    </source>
</reference>
<name>V9D105_9EURO</name>
<proteinExistence type="predicted"/>
<dbReference type="Proteomes" id="UP000030678">
    <property type="component" value="Unassembled WGS sequence"/>
</dbReference>
<dbReference type="HOGENOM" id="CLU_847324_0_0_1"/>
<keyword evidence="2" id="KW-0732">Signal</keyword>
<feature type="signal peptide" evidence="2">
    <location>
        <begin position="1"/>
        <end position="19"/>
    </location>
</feature>
<dbReference type="EMBL" id="KB822709">
    <property type="protein sequence ID" value="ETI19662.1"/>
    <property type="molecule type" value="Genomic_DNA"/>
</dbReference>
<accession>V9D105</accession>
<organism evidence="3 4">
    <name type="scientific">Cladophialophora carrionii CBS 160.54</name>
    <dbReference type="NCBI Taxonomy" id="1279043"/>
    <lineage>
        <taxon>Eukaryota</taxon>
        <taxon>Fungi</taxon>
        <taxon>Dikarya</taxon>
        <taxon>Ascomycota</taxon>
        <taxon>Pezizomycotina</taxon>
        <taxon>Eurotiomycetes</taxon>
        <taxon>Chaetothyriomycetidae</taxon>
        <taxon>Chaetothyriales</taxon>
        <taxon>Herpotrichiellaceae</taxon>
        <taxon>Cladophialophora</taxon>
    </lineage>
</organism>
<dbReference type="VEuPathDB" id="FungiDB:G647_08674"/>
<feature type="region of interest" description="Disordered" evidence="1">
    <location>
        <begin position="113"/>
        <end position="258"/>
    </location>
</feature>
<dbReference type="RefSeq" id="XP_008731204.1">
    <property type="nucleotide sequence ID" value="XM_008732982.1"/>
</dbReference>
<gene>
    <name evidence="3" type="ORF">G647_08674</name>
</gene>
<feature type="compositionally biased region" description="Low complexity" evidence="1">
    <location>
        <begin position="129"/>
        <end position="258"/>
    </location>
</feature>